<dbReference type="EMBL" id="BMNA01000007">
    <property type="protein sequence ID" value="GGM09347.1"/>
    <property type="molecule type" value="Genomic_DNA"/>
</dbReference>
<proteinExistence type="inferred from homology"/>
<evidence type="ECO:0000256" key="5">
    <source>
        <dbReference type="ARBA" id="ARBA00022753"/>
    </source>
</evidence>
<dbReference type="PANTHER" id="PTHR31937:SF2">
    <property type="entry name" value="TRANSMEMBRANE PROTEIN 163"/>
    <property type="match status" value="1"/>
</dbReference>
<evidence type="ECO:0000256" key="1">
    <source>
        <dbReference type="ARBA" id="ARBA00004146"/>
    </source>
</evidence>
<evidence type="ECO:0000313" key="14">
    <source>
        <dbReference type="Proteomes" id="UP000655208"/>
    </source>
</evidence>
<keyword evidence="8" id="KW-0770">Synapse</keyword>
<dbReference type="GO" id="GO:0008324">
    <property type="term" value="F:monoatomic cation transmembrane transporter activity"/>
    <property type="evidence" value="ECO:0007669"/>
    <property type="project" value="InterPro"/>
</dbReference>
<organism evidence="13 14">
    <name type="scientific">Nakamurella endophytica</name>
    <dbReference type="NCBI Taxonomy" id="1748367"/>
    <lineage>
        <taxon>Bacteria</taxon>
        <taxon>Bacillati</taxon>
        <taxon>Actinomycetota</taxon>
        <taxon>Actinomycetes</taxon>
        <taxon>Nakamurellales</taxon>
        <taxon>Nakamurellaceae</taxon>
        <taxon>Nakamurella</taxon>
    </lineage>
</organism>
<evidence type="ECO:0000256" key="11">
    <source>
        <dbReference type="SAM" id="Phobius"/>
    </source>
</evidence>
<reference evidence="13" key="1">
    <citation type="journal article" date="2014" name="Int. J. Syst. Evol. Microbiol.">
        <title>Complete genome sequence of Corynebacterium casei LMG S-19264T (=DSM 44701T), isolated from a smear-ripened cheese.</title>
        <authorList>
            <consortium name="US DOE Joint Genome Institute (JGI-PGF)"/>
            <person name="Walter F."/>
            <person name="Albersmeier A."/>
            <person name="Kalinowski J."/>
            <person name="Ruckert C."/>
        </authorList>
    </citation>
    <scope>NUCLEOTIDE SEQUENCE</scope>
    <source>
        <strain evidence="13">CGMCC 4.7308</strain>
    </source>
</reference>
<dbReference type="Proteomes" id="UP000655208">
    <property type="component" value="Unassembled WGS sequence"/>
</dbReference>
<feature type="transmembrane region" description="Helical" evidence="11">
    <location>
        <begin position="85"/>
        <end position="102"/>
    </location>
</feature>
<keyword evidence="4 11" id="KW-0812">Transmembrane</keyword>
<evidence type="ECO:0000256" key="9">
    <source>
        <dbReference type="ARBA" id="ARBA00023136"/>
    </source>
</evidence>
<feature type="transmembrane region" description="Helical" evidence="11">
    <location>
        <begin position="171"/>
        <end position="195"/>
    </location>
</feature>
<accession>A0A917WK38</accession>
<gene>
    <name evidence="13" type="ORF">GCM10011594_31530</name>
</gene>
<dbReference type="Pfam" id="PF01545">
    <property type="entry name" value="Cation_efflux"/>
    <property type="match status" value="1"/>
</dbReference>
<dbReference type="GO" id="GO:0031410">
    <property type="term" value="C:cytoplasmic vesicle"/>
    <property type="evidence" value="ECO:0007669"/>
    <property type="project" value="UniProtKB-KW"/>
</dbReference>
<dbReference type="InterPro" id="IPR058533">
    <property type="entry name" value="Cation_efflux_TM"/>
</dbReference>
<keyword evidence="10" id="KW-0968">Cytoplasmic vesicle</keyword>
<reference evidence="13" key="2">
    <citation type="submission" date="2020-09" db="EMBL/GenBank/DDBJ databases">
        <authorList>
            <person name="Sun Q."/>
            <person name="Zhou Y."/>
        </authorList>
    </citation>
    <scope>NUCLEOTIDE SEQUENCE</scope>
    <source>
        <strain evidence="13">CGMCC 4.7308</strain>
    </source>
</reference>
<evidence type="ECO:0000256" key="6">
    <source>
        <dbReference type="ARBA" id="ARBA00022833"/>
    </source>
</evidence>
<feature type="domain" description="Cation efflux protein transmembrane" evidence="12">
    <location>
        <begin position="89"/>
        <end position="198"/>
    </location>
</feature>
<comment type="caution">
    <text evidence="13">The sequence shown here is derived from an EMBL/GenBank/DDBJ whole genome shotgun (WGS) entry which is preliminary data.</text>
</comment>
<keyword evidence="5" id="KW-0967">Endosome</keyword>
<comment type="similarity">
    <text evidence="3">Belongs to the TMEM163 family.</text>
</comment>
<evidence type="ECO:0000313" key="13">
    <source>
        <dbReference type="EMBL" id="GGM09347.1"/>
    </source>
</evidence>
<feature type="transmembrane region" description="Helical" evidence="11">
    <location>
        <begin position="114"/>
        <end position="135"/>
    </location>
</feature>
<protein>
    <recommendedName>
        <fullName evidence="12">Cation efflux protein transmembrane domain-containing protein</fullName>
    </recommendedName>
</protein>
<evidence type="ECO:0000256" key="3">
    <source>
        <dbReference type="ARBA" id="ARBA00008731"/>
    </source>
</evidence>
<dbReference type="InterPro" id="IPR026765">
    <property type="entry name" value="Tmem163"/>
</dbReference>
<evidence type="ECO:0000256" key="4">
    <source>
        <dbReference type="ARBA" id="ARBA00022692"/>
    </source>
</evidence>
<name>A0A917WK38_9ACTN</name>
<dbReference type="InterPro" id="IPR027469">
    <property type="entry name" value="Cation_efflux_TMD_sf"/>
</dbReference>
<keyword evidence="7 11" id="KW-1133">Transmembrane helix</keyword>
<evidence type="ECO:0000256" key="7">
    <source>
        <dbReference type="ARBA" id="ARBA00022989"/>
    </source>
</evidence>
<evidence type="ECO:0000256" key="2">
    <source>
        <dbReference type="ARBA" id="ARBA00004644"/>
    </source>
</evidence>
<dbReference type="GO" id="GO:0016020">
    <property type="term" value="C:membrane"/>
    <property type="evidence" value="ECO:0007669"/>
    <property type="project" value="InterPro"/>
</dbReference>
<feature type="transmembrane region" description="Helical" evidence="11">
    <location>
        <begin position="36"/>
        <end position="65"/>
    </location>
</feature>
<evidence type="ECO:0000259" key="12">
    <source>
        <dbReference type="Pfam" id="PF01545"/>
    </source>
</evidence>
<feature type="transmembrane region" description="Helical" evidence="11">
    <location>
        <begin position="12"/>
        <end position="30"/>
    </location>
</feature>
<dbReference type="SUPFAM" id="SSF161111">
    <property type="entry name" value="Cation efflux protein transmembrane domain-like"/>
    <property type="match status" value="1"/>
</dbReference>
<sequence>MTESVAGARLARPARIAIGLLWATIAYNVLEGVVAVWAGLAAGLVSLTGFGVDSGIEVAAAGIVLLRLRAEVRHGKVDETKERRALRAVAVTFFLLAAYVTVEGVRDLINGVEPGTSVVGIVLTALSVLIMPMLARYKRINGERLGNRLVLADAAETKLCSWLSVSTLTGLVLFAVAGWTWVDSVAGFIIAYFAVREGREAWEGELVCDDGCDDD</sequence>
<dbReference type="Gene3D" id="1.20.1510.10">
    <property type="entry name" value="Cation efflux protein transmembrane domain"/>
    <property type="match status" value="1"/>
</dbReference>
<evidence type="ECO:0000256" key="10">
    <source>
        <dbReference type="ARBA" id="ARBA00023329"/>
    </source>
</evidence>
<evidence type="ECO:0000256" key="8">
    <source>
        <dbReference type="ARBA" id="ARBA00023018"/>
    </source>
</evidence>
<keyword evidence="6" id="KW-0862">Zinc</keyword>
<dbReference type="RefSeq" id="WP_188943188.1">
    <property type="nucleotide sequence ID" value="NZ_BMNA01000007.1"/>
</dbReference>
<dbReference type="AlphaFoldDB" id="A0A917WK38"/>
<keyword evidence="9 11" id="KW-0472">Membrane</keyword>
<keyword evidence="14" id="KW-1185">Reference proteome</keyword>
<comment type="subcellular location">
    <subcellularLocation>
        <location evidence="2">Cytoplasmic vesicle</location>
        <location evidence="2">Secretory vesicle</location>
        <location evidence="2">Synaptic vesicle membrane</location>
        <topology evidence="2">Multi-pass membrane protein</topology>
    </subcellularLocation>
    <subcellularLocation>
        <location evidence="1">Early endosome membrane</location>
    </subcellularLocation>
</comment>
<dbReference type="PANTHER" id="PTHR31937">
    <property type="entry name" value="TRANSMEMBRANE PROTEIN 163"/>
    <property type="match status" value="1"/>
</dbReference>